<sequence length="612" mass="67965">MVPLFLEPVLRCGGDVVEDKILAEGTGDLNVSLRNGPPYDAVHFKRAFSRTLADVEQCAVTEMQALTEALATLRTENADLRRRVEWSQAVAFDADHLSNMCREKQTQALDIYEEAGTPAPPAEREEEASIGCDGGLPPRKAAREGDAESGGVEQQRSSEVGQEITTNETVLRSQTARTLYARHLGISSFESERQAKNNVRELLARSRRRLSTRSVPLRKRGCAQRLRRSTAFECATLAVVLANAVWIAVDLDYNGRPLLKSPPLFQVMESLFIAFFVLEMTVRFMTFPLCRSAVRDPWFVFDAVLVLVMLLESCVLSIVLAVTDHSSIAGLAVGQFSALRILRFLRIARIAKIGRFLPELKTMVAGILMSIRSVLITAVLLVLLTYAFAIFLRELGISSEWGDEHFGSVAGSIYTLLFASLFPDNVSLMDQIREDSWFCAGLYYIFLLLSSVMIMNLLIGILCDGISRASDSDSDKNNVERMCTQLREIMTSIDEDFDGMVTKAEFDSIIRNEKAVRMLARVGVDVASLVGEADHIFQGHHESGLPFDEFKDEVLKFRSSSVATDGSVTATRRLLHYSLDYIAGRIDEMHALMAAHHTQLIALGERVTATSF</sequence>
<evidence type="ECO:0000256" key="8">
    <source>
        <dbReference type="ARBA" id="ARBA00022989"/>
    </source>
</evidence>
<dbReference type="SUPFAM" id="SSF81324">
    <property type="entry name" value="Voltage-gated potassium channels"/>
    <property type="match status" value="1"/>
</dbReference>
<dbReference type="InterPro" id="IPR005821">
    <property type="entry name" value="Ion_trans_dom"/>
</dbReference>
<feature type="transmembrane region" description="Helical" evidence="14">
    <location>
        <begin position="366"/>
        <end position="393"/>
    </location>
</feature>
<feature type="transmembrane region" description="Helical" evidence="14">
    <location>
        <begin position="328"/>
        <end position="345"/>
    </location>
</feature>
<comment type="subcellular location">
    <subcellularLocation>
        <location evidence="1">Membrane</location>
        <topology evidence="1">Multi-pass membrane protein</topology>
    </subcellularLocation>
</comment>
<evidence type="ECO:0000256" key="11">
    <source>
        <dbReference type="ARBA" id="ARBA00023180"/>
    </source>
</evidence>
<feature type="transmembrane region" description="Helical" evidence="14">
    <location>
        <begin position="264"/>
        <end position="286"/>
    </location>
</feature>
<organism evidence="16">
    <name type="scientific">Alexandrium monilatum</name>
    <dbReference type="NCBI Taxonomy" id="311494"/>
    <lineage>
        <taxon>Eukaryota</taxon>
        <taxon>Sar</taxon>
        <taxon>Alveolata</taxon>
        <taxon>Dinophyceae</taxon>
        <taxon>Gonyaulacales</taxon>
        <taxon>Pyrocystaceae</taxon>
        <taxon>Alexandrium</taxon>
    </lineage>
</organism>
<evidence type="ECO:0000256" key="9">
    <source>
        <dbReference type="ARBA" id="ARBA00023065"/>
    </source>
</evidence>
<feature type="compositionally biased region" description="Polar residues" evidence="13">
    <location>
        <begin position="152"/>
        <end position="168"/>
    </location>
</feature>
<keyword evidence="11" id="KW-0325">Glycoprotein</keyword>
<dbReference type="InterPro" id="IPR050599">
    <property type="entry name" value="VDCC_alpha-1_subunit"/>
</dbReference>
<keyword evidence="12" id="KW-0407">Ion channel</keyword>
<name>A0A7S4WAS9_9DINO</name>
<dbReference type="Pfam" id="PF00520">
    <property type="entry name" value="Ion_trans"/>
    <property type="match status" value="1"/>
</dbReference>
<evidence type="ECO:0000256" key="1">
    <source>
        <dbReference type="ARBA" id="ARBA00004141"/>
    </source>
</evidence>
<evidence type="ECO:0000313" key="16">
    <source>
        <dbReference type="EMBL" id="CAE4656730.1"/>
    </source>
</evidence>
<dbReference type="PANTHER" id="PTHR45628">
    <property type="entry name" value="VOLTAGE-DEPENDENT CALCIUM CHANNEL TYPE A SUBUNIT ALPHA-1"/>
    <property type="match status" value="1"/>
</dbReference>
<evidence type="ECO:0000256" key="4">
    <source>
        <dbReference type="ARBA" id="ARBA00022673"/>
    </source>
</evidence>
<feature type="transmembrane region" description="Helical" evidence="14">
    <location>
        <begin position="230"/>
        <end position="249"/>
    </location>
</feature>
<proteinExistence type="predicted"/>
<dbReference type="Gene3D" id="1.10.287.70">
    <property type="match status" value="1"/>
</dbReference>
<protein>
    <recommendedName>
        <fullName evidence="15">Ion transport domain-containing protein</fullName>
    </recommendedName>
</protein>
<evidence type="ECO:0000256" key="2">
    <source>
        <dbReference type="ARBA" id="ARBA00022448"/>
    </source>
</evidence>
<keyword evidence="5 14" id="KW-0812">Transmembrane</keyword>
<evidence type="ECO:0000259" key="15">
    <source>
        <dbReference type="Pfam" id="PF00520"/>
    </source>
</evidence>
<keyword evidence="4" id="KW-0107">Calcium channel</keyword>
<feature type="transmembrane region" description="Helical" evidence="14">
    <location>
        <begin position="442"/>
        <end position="462"/>
    </location>
</feature>
<feature type="domain" description="Ion transport" evidence="15">
    <location>
        <begin position="230"/>
        <end position="470"/>
    </location>
</feature>
<evidence type="ECO:0000256" key="14">
    <source>
        <dbReference type="SAM" id="Phobius"/>
    </source>
</evidence>
<dbReference type="PANTHER" id="PTHR45628:SF7">
    <property type="entry name" value="VOLTAGE-DEPENDENT CALCIUM CHANNEL TYPE A SUBUNIT ALPHA-1"/>
    <property type="match status" value="1"/>
</dbReference>
<keyword evidence="9" id="KW-0406">Ion transport</keyword>
<keyword evidence="7" id="KW-0851">Voltage-gated channel</keyword>
<gene>
    <name evidence="16" type="ORF">AMON00008_LOCUS57035</name>
</gene>
<evidence type="ECO:0000256" key="5">
    <source>
        <dbReference type="ARBA" id="ARBA00022692"/>
    </source>
</evidence>
<evidence type="ECO:0000256" key="6">
    <source>
        <dbReference type="ARBA" id="ARBA00022837"/>
    </source>
</evidence>
<accession>A0A7S4WAS9</accession>
<reference evidence="16" key="1">
    <citation type="submission" date="2021-01" db="EMBL/GenBank/DDBJ databases">
        <authorList>
            <person name="Corre E."/>
            <person name="Pelletier E."/>
            <person name="Niang G."/>
            <person name="Scheremetjew M."/>
            <person name="Finn R."/>
            <person name="Kale V."/>
            <person name="Holt S."/>
            <person name="Cochrane G."/>
            <person name="Meng A."/>
            <person name="Brown T."/>
            <person name="Cohen L."/>
        </authorList>
    </citation>
    <scope>NUCLEOTIDE SEQUENCE</scope>
    <source>
        <strain evidence="16">CCMP3105</strain>
    </source>
</reference>
<evidence type="ECO:0000256" key="3">
    <source>
        <dbReference type="ARBA" id="ARBA00022568"/>
    </source>
</evidence>
<keyword evidence="3" id="KW-0109">Calcium transport</keyword>
<keyword evidence="10 14" id="KW-0472">Membrane</keyword>
<keyword evidence="6" id="KW-0106">Calcium</keyword>
<evidence type="ECO:0000256" key="7">
    <source>
        <dbReference type="ARBA" id="ARBA00022882"/>
    </source>
</evidence>
<dbReference type="InterPro" id="IPR027359">
    <property type="entry name" value="Volt_channel_dom_sf"/>
</dbReference>
<keyword evidence="8 14" id="KW-1133">Transmembrane helix</keyword>
<feature type="transmembrane region" description="Helical" evidence="14">
    <location>
        <begin position="405"/>
        <end position="422"/>
    </location>
</feature>
<keyword evidence="2" id="KW-0813">Transport</keyword>
<dbReference type="GO" id="GO:0008331">
    <property type="term" value="F:high voltage-gated calcium channel activity"/>
    <property type="evidence" value="ECO:0007669"/>
    <property type="project" value="TreeGrafter"/>
</dbReference>
<dbReference type="Gene3D" id="1.20.120.350">
    <property type="entry name" value="Voltage-gated potassium channels. Chain C"/>
    <property type="match status" value="1"/>
</dbReference>
<dbReference type="EMBL" id="HBNR01079880">
    <property type="protein sequence ID" value="CAE4656730.1"/>
    <property type="molecule type" value="Transcribed_RNA"/>
</dbReference>
<evidence type="ECO:0000256" key="13">
    <source>
        <dbReference type="SAM" id="MobiDB-lite"/>
    </source>
</evidence>
<dbReference type="GO" id="GO:0098703">
    <property type="term" value="P:calcium ion import across plasma membrane"/>
    <property type="evidence" value="ECO:0007669"/>
    <property type="project" value="TreeGrafter"/>
</dbReference>
<dbReference type="GO" id="GO:0005891">
    <property type="term" value="C:voltage-gated calcium channel complex"/>
    <property type="evidence" value="ECO:0007669"/>
    <property type="project" value="TreeGrafter"/>
</dbReference>
<dbReference type="AlphaFoldDB" id="A0A7S4WAS9"/>
<evidence type="ECO:0000256" key="12">
    <source>
        <dbReference type="ARBA" id="ARBA00023303"/>
    </source>
</evidence>
<evidence type="ECO:0000256" key="10">
    <source>
        <dbReference type="ARBA" id="ARBA00023136"/>
    </source>
</evidence>
<feature type="region of interest" description="Disordered" evidence="13">
    <location>
        <begin position="117"/>
        <end position="168"/>
    </location>
</feature>
<feature type="transmembrane region" description="Helical" evidence="14">
    <location>
        <begin position="298"/>
        <end position="322"/>
    </location>
</feature>